<evidence type="ECO:0000313" key="1">
    <source>
        <dbReference type="EMBL" id="TPE42462.1"/>
    </source>
</evidence>
<accession>A0A501W161</accession>
<gene>
    <name evidence="1" type="ORF">FJM65_17805</name>
</gene>
<dbReference type="Proteomes" id="UP000316727">
    <property type="component" value="Unassembled WGS sequence"/>
</dbReference>
<dbReference type="EMBL" id="VFRQ01000012">
    <property type="protein sequence ID" value="TPE42462.1"/>
    <property type="molecule type" value="Genomic_DNA"/>
</dbReference>
<proteinExistence type="predicted"/>
<protein>
    <submittedName>
        <fullName evidence="1">Uncharacterized protein</fullName>
    </submittedName>
</protein>
<keyword evidence="2" id="KW-1185">Reference proteome</keyword>
<dbReference type="RefSeq" id="WP_140623213.1">
    <property type="nucleotide sequence ID" value="NZ_VFRQ01000012.1"/>
</dbReference>
<comment type="caution">
    <text evidence="1">The sequence shown here is derived from an EMBL/GenBank/DDBJ whole genome shotgun (WGS) entry which is preliminary data.</text>
</comment>
<sequence length="198" mass="21599">MMNKILLPSLLLLPLMPPSCRDRKAISADNQERTPATVRIVPELHRELVTDNPTLDSVTYEMLLNAGFSGPEVARAAYAGSKVTYAVVGDTSLSTDELRFAEARLGGDTLFLYIKPASSLSETFGGWGIAVTVVGDKASSHYYEWSDIAPYGATVAEEYSRLTLSKGTYEQGDTVAGELFTRLKGDRYAAGYFRAIIE</sequence>
<name>A0A501W161_9BACT</name>
<organism evidence="1 2">
    <name type="scientific">Pontibacter mangrovi</name>
    <dbReference type="NCBI Taxonomy" id="2589816"/>
    <lineage>
        <taxon>Bacteria</taxon>
        <taxon>Pseudomonadati</taxon>
        <taxon>Bacteroidota</taxon>
        <taxon>Cytophagia</taxon>
        <taxon>Cytophagales</taxon>
        <taxon>Hymenobacteraceae</taxon>
        <taxon>Pontibacter</taxon>
    </lineage>
</organism>
<evidence type="ECO:0000313" key="2">
    <source>
        <dbReference type="Proteomes" id="UP000316727"/>
    </source>
</evidence>
<reference evidence="1 2" key="1">
    <citation type="submission" date="2019-06" db="EMBL/GenBank/DDBJ databases">
        <title>A novel bacterium of genus Pontibacter, isolated from marine sediment.</title>
        <authorList>
            <person name="Huang H."/>
            <person name="Mo K."/>
            <person name="Hu Y."/>
        </authorList>
    </citation>
    <scope>NUCLEOTIDE SEQUENCE [LARGE SCALE GENOMIC DNA]</scope>
    <source>
        <strain evidence="1 2">HB172049</strain>
    </source>
</reference>
<dbReference type="AlphaFoldDB" id="A0A501W161"/>